<dbReference type="EMBL" id="RBLG01000004">
    <property type="protein sequence ID" value="RKS44941.1"/>
    <property type="molecule type" value="Genomic_DNA"/>
</dbReference>
<evidence type="ECO:0000313" key="2">
    <source>
        <dbReference type="EMBL" id="RKS44941.1"/>
    </source>
</evidence>
<dbReference type="AlphaFoldDB" id="A0A495P2Q6"/>
<dbReference type="InterPro" id="IPR054297">
    <property type="entry name" value="DUF7033"/>
</dbReference>
<organism evidence="2 3">
    <name type="scientific">Gillisia mitskevichiae</name>
    <dbReference type="NCBI Taxonomy" id="270921"/>
    <lineage>
        <taxon>Bacteria</taxon>
        <taxon>Pseudomonadati</taxon>
        <taxon>Bacteroidota</taxon>
        <taxon>Flavobacteriia</taxon>
        <taxon>Flavobacteriales</taxon>
        <taxon>Flavobacteriaceae</taxon>
        <taxon>Gillisia</taxon>
    </lineage>
</organism>
<accession>A0A495P2Q6</accession>
<dbReference type="RefSeq" id="WP_121346440.1">
    <property type="nucleotide sequence ID" value="NZ_RBLG01000004.1"/>
</dbReference>
<dbReference type="CDD" id="cd10931">
    <property type="entry name" value="CE4_u7"/>
    <property type="match status" value="1"/>
</dbReference>
<dbReference type="Pfam" id="PF23019">
    <property type="entry name" value="DUF7033"/>
    <property type="match status" value="1"/>
</dbReference>
<keyword evidence="3" id="KW-1185">Reference proteome</keyword>
<comment type="caution">
    <text evidence="2">The sequence shown here is derived from an EMBL/GenBank/DDBJ whole genome shotgun (WGS) entry which is preliminary data.</text>
</comment>
<reference evidence="2 3" key="1">
    <citation type="submission" date="2018-10" db="EMBL/GenBank/DDBJ databases">
        <title>Genomic Encyclopedia of Archaeal and Bacterial Type Strains, Phase II (KMG-II): from individual species to whole genera.</title>
        <authorList>
            <person name="Goeker M."/>
        </authorList>
    </citation>
    <scope>NUCLEOTIDE SEQUENCE [LARGE SCALE GENOMIC DNA]</scope>
    <source>
        <strain evidence="2 3">DSM 19839</strain>
    </source>
</reference>
<protein>
    <recommendedName>
        <fullName evidence="1">DUF7033 domain-containing protein</fullName>
    </recommendedName>
</protein>
<feature type="domain" description="DUF7033" evidence="1">
    <location>
        <begin position="95"/>
        <end position="183"/>
    </location>
</feature>
<evidence type="ECO:0000313" key="3">
    <source>
        <dbReference type="Proteomes" id="UP000276282"/>
    </source>
</evidence>
<proteinExistence type="predicted"/>
<gene>
    <name evidence="2" type="ORF">BC962_2613</name>
</gene>
<name>A0A495P2Q6_9FLAO</name>
<evidence type="ECO:0000259" key="1">
    <source>
        <dbReference type="Pfam" id="PF23019"/>
    </source>
</evidence>
<sequence>MLLIYTQKVTPRITYAFKHICTRVLGVDIKFTSKIEEFIAYESMKFSYGKKRLGNEMFFQNVDLLLEQGFSDVEIKVQDWENTKCFFSVSENSDLPFDIFAATFYLLSRYEEYLPHVKDDFGRFPALESVAYQENFLNTPVIDIWIQKFKNLLASRFLEISLKNRKYKSTSVISVSHVFNFKNKGFLRSITGILLDLGQLKFSRISDRLRVQLRLKKDPYNVFDDLILLVKKHKINLNFMFQLSNFNAYDRNINHNRLNYREIIKYVADYSIVGLRLGYFAISDVEALKIEKKRFENIIHGPLQNVINTKYNLLLPEHYGFLNELEIPNDYSMGYPETIGFRAGTSLPFLFYDLNLEITTPLRVHPYVFHSQATHTYDPIQLQEVVLKIMKDLKIVEGNMLTIFKNRDFSEYYNHEYHYSLLKQIHEIQ</sequence>
<dbReference type="OrthoDB" id="5573484at2"/>
<dbReference type="Proteomes" id="UP000276282">
    <property type="component" value="Unassembled WGS sequence"/>
</dbReference>